<reference evidence="6" key="1">
    <citation type="submission" date="2022-08" db="EMBL/GenBank/DDBJ databases">
        <title>Novel sulfate-reducing endosymbionts in the free-living metamonad Anaeramoeba.</title>
        <authorList>
            <person name="Jerlstrom-Hultqvist J."/>
            <person name="Cepicka I."/>
            <person name="Gallot-Lavallee L."/>
            <person name="Salas-Leiva D."/>
            <person name="Curtis B.A."/>
            <person name="Zahonova K."/>
            <person name="Pipaliya S."/>
            <person name="Dacks J."/>
            <person name="Roger A.J."/>
        </authorList>
    </citation>
    <scope>NUCLEOTIDE SEQUENCE</scope>
    <source>
        <strain evidence="6">Schooner1</strain>
    </source>
</reference>
<dbReference type="SUPFAM" id="SSF53613">
    <property type="entry name" value="Ribokinase-like"/>
    <property type="match status" value="1"/>
</dbReference>
<dbReference type="InterPro" id="IPR029056">
    <property type="entry name" value="Ribokinase-like"/>
</dbReference>
<keyword evidence="5" id="KW-0324">Glycolysis</keyword>
<evidence type="ECO:0000256" key="1">
    <source>
        <dbReference type="ARBA" id="ARBA00022679"/>
    </source>
</evidence>
<accession>A0ABQ8X7Y5</accession>
<organism evidence="6 7">
    <name type="scientific">Anaeramoeba flamelloides</name>
    <dbReference type="NCBI Taxonomy" id="1746091"/>
    <lineage>
        <taxon>Eukaryota</taxon>
        <taxon>Metamonada</taxon>
        <taxon>Anaeramoebidae</taxon>
        <taxon>Anaeramoeba</taxon>
    </lineage>
</organism>
<sequence>MVPIRYNNNNYTNLLQPVTISSQDLSENFPNVTTVWTTLTKEITQEKDTLKLKNKEKKTKKRFALGYNVNIDAVVSAIDFFPQFLEFTNLSVEELKPQDKKEIANAKDLFQVFMYHFKDGRAGERFVTDPNFFRQITDFFFSNCEHTLLLGGNAGLMADSLAEGGHCVLLAGITGPYLERLIHQDVIFPNCEDLLNNSYSTSFLTTKQAKWLDQNGINLGENSDQIHLILEYPKGSKFCGITCPRANRFIISNDYFNAKVKTMKLFHNYLPTFKPTDIVVTGIHLGDGLEKQGRLKLVNKFKKNLQTINPRTPIHYEFSSVANEDFIQQIVEKIFPHVNSIGINEQEIASIAHTLASHGKDEIELMRSASPPITLIFQMMKIILDKFQNTKLSRIHFHCLGYHMIGQIKDIWEDAHNAVASGSIKASTQASGYTIQEAVAMKNFATKNLEFKKHSWKLNGINWNNEGVIRDFDVDSYKFFWAPVAPCKIPIKTVGLGDSISISGFMNSNMKK</sequence>
<evidence type="ECO:0000256" key="4">
    <source>
        <dbReference type="ARBA" id="ARBA00022842"/>
    </source>
</evidence>
<dbReference type="Gene3D" id="3.40.1190.20">
    <property type="match status" value="1"/>
</dbReference>
<dbReference type="PROSITE" id="PS51255">
    <property type="entry name" value="ADPK"/>
    <property type="match status" value="1"/>
</dbReference>
<keyword evidence="7" id="KW-1185">Reference proteome</keyword>
<keyword evidence="3" id="KW-0418">Kinase</keyword>
<evidence type="ECO:0000313" key="6">
    <source>
        <dbReference type="EMBL" id="KAJ6228777.1"/>
    </source>
</evidence>
<evidence type="ECO:0000256" key="2">
    <source>
        <dbReference type="ARBA" id="ARBA00022723"/>
    </source>
</evidence>
<name>A0ABQ8X7Y5_9EUKA</name>
<gene>
    <name evidence="6" type="ORF">M0813_08270</name>
</gene>
<dbReference type="Pfam" id="PF04587">
    <property type="entry name" value="ADP_PFK_GK"/>
    <property type="match status" value="1"/>
</dbReference>
<dbReference type="PANTHER" id="PTHR21208">
    <property type="entry name" value="ADP-DEPENDENT GLUCOKINASE"/>
    <property type="match status" value="1"/>
</dbReference>
<evidence type="ECO:0000313" key="7">
    <source>
        <dbReference type="Proteomes" id="UP001150062"/>
    </source>
</evidence>
<comment type="caution">
    <text evidence="6">The sequence shown here is derived from an EMBL/GenBank/DDBJ whole genome shotgun (WGS) entry which is preliminary data.</text>
</comment>
<dbReference type="EMBL" id="JAOAOG010000325">
    <property type="protein sequence ID" value="KAJ6228777.1"/>
    <property type="molecule type" value="Genomic_DNA"/>
</dbReference>
<proteinExistence type="predicted"/>
<dbReference type="PANTHER" id="PTHR21208:SF0">
    <property type="entry name" value="ADP-DEPENDENT GLUCOKINASE"/>
    <property type="match status" value="1"/>
</dbReference>
<dbReference type="InterPro" id="IPR007666">
    <property type="entry name" value="ADP_PFK/GK"/>
</dbReference>
<keyword evidence="4" id="KW-0460">Magnesium</keyword>
<evidence type="ECO:0000256" key="5">
    <source>
        <dbReference type="ARBA" id="ARBA00023152"/>
    </source>
</evidence>
<keyword evidence="2" id="KW-0479">Metal-binding</keyword>
<protein>
    <submittedName>
        <fullName evidence="6">Adp-dependent glucokinase</fullName>
    </submittedName>
</protein>
<keyword evidence="1" id="KW-0808">Transferase</keyword>
<dbReference type="Proteomes" id="UP001150062">
    <property type="component" value="Unassembled WGS sequence"/>
</dbReference>
<dbReference type="Gene3D" id="3.30.1110.20">
    <property type="match status" value="1"/>
</dbReference>
<evidence type="ECO:0000256" key="3">
    <source>
        <dbReference type="ARBA" id="ARBA00022777"/>
    </source>
</evidence>